<dbReference type="InterPro" id="IPR011006">
    <property type="entry name" value="CheY-like_superfamily"/>
</dbReference>
<evidence type="ECO:0000256" key="8">
    <source>
        <dbReference type="SAM" id="Coils"/>
    </source>
</evidence>
<dbReference type="PROSITE" id="PS50109">
    <property type="entry name" value="HIS_KIN"/>
    <property type="match status" value="1"/>
</dbReference>
<dbReference type="SUPFAM" id="SSF55874">
    <property type="entry name" value="ATPase domain of HSP90 chaperone/DNA topoisomerase II/histidine kinase"/>
    <property type="match status" value="1"/>
</dbReference>
<dbReference type="SUPFAM" id="SSF52172">
    <property type="entry name" value="CheY-like"/>
    <property type="match status" value="1"/>
</dbReference>
<dbReference type="InterPro" id="IPR001789">
    <property type="entry name" value="Sig_transdc_resp-reg_receiver"/>
</dbReference>
<evidence type="ECO:0000313" key="12">
    <source>
        <dbReference type="Proteomes" id="UP001597369"/>
    </source>
</evidence>
<keyword evidence="4" id="KW-0808">Transferase</keyword>
<keyword evidence="12" id="KW-1185">Reference proteome</keyword>
<dbReference type="EMBL" id="JBHUHV010000058">
    <property type="protein sequence ID" value="MFD2068877.1"/>
    <property type="molecule type" value="Genomic_DNA"/>
</dbReference>
<dbReference type="Pfam" id="PF00512">
    <property type="entry name" value="HisKA"/>
    <property type="match status" value="1"/>
</dbReference>
<evidence type="ECO:0000259" key="10">
    <source>
        <dbReference type="PROSITE" id="PS50110"/>
    </source>
</evidence>
<dbReference type="InterPro" id="IPR005467">
    <property type="entry name" value="His_kinase_dom"/>
</dbReference>
<dbReference type="CDD" id="cd00075">
    <property type="entry name" value="HATPase"/>
    <property type="match status" value="1"/>
</dbReference>
<evidence type="ECO:0000256" key="7">
    <source>
        <dbReference type="PROSITE-ProRule" id="PRU00169"/>
    </source>
</evidence>
<sequence>MSDKTKVLLIDDDEDDYIITRDIMDDIPGRGFLLDWTASFTEALELIKQDQYDVYLVDFRLGVHDGLELITTAVEGGTTAPFILLTGQSDRETDEKAMRAGALDYLVKGTFNPFDLERSIRYSIEHAKSLAEIQKLNAELEQRVVERTQELAEAIKKLEHTNRSLYKAQQEIHKALQKEKELHELKSRFVTIASHEFRTPLSTVLSSASLIGKYKTTEDDEKRQKHVERIKSSVSNLTSILNDFLSISRIEEGKIYNVPTTFNLITFATELVDEMQGYLKVGQVIDYKYESDQVINLDKQLLKNILLNLLSNGSKYSGEGKTISLRTEMQGNELNITVQDEGIGIPKADQAHLFTPFFRAQNVTNIQGTGLGLNIVKRYVEIMGGTLQYKSELNQGTTFTICIPNAAAAAEL</sequence>
<dbReference type="InterPro" id="IPR003594">
    <property type="entry name" value="HATPase_dom"/>
</dbReference>
<evidence type="ECO:0000313" key="11">
    <source>
        <dbReference type="EMBL" id="MFD2068877.1"/>
    </source>
</evidence>
<gene>
    <name evidence="11" type="ORF">ACFSKU_18450</name>
</gene>
<dbReference type="InterPro" id="IPR036097">
    <property type="entry name" value="HisK_dim/P_sf"/>
</dbReference>
<dbReference type="InterPro" id="IPR003661">
    <property type="entry name" value="HisK_dim/P_dom"/>
</dbReference>
<dbReference type="EC" id="2.7.13.3" evidence="2"/>
<keyword evidence="3 7" id="KW-0597">Phosphoprotein</keyword>
<dbReference type="InterPro" id="IPR004358">
    <property type="entry name" value="Sig_transdc_His_kin-like_C"/>
</dbReference>
<keyword evidence="11" id="KW-0547">Nucleotide-binding</keyword>
<keyword evidence="5" id="KW-0418">Kinase</keyword>
<keyword evidence="8" id="KW-0175">Coiled coil</keyword>
<comment type="caution">
    <text evidence="11">The sequence shown here is derived from an EMBL/GenBank/DDBJ whole genome shotgun (WGS) entry which is preliminary data.</text>
</comment>
<dbReference type="PANTHER" id="PTHR43711">
    <property type="entry name" value="TWO-COMPONENT HISTIDINE KINASE"/>
    <property type="match status" value="1"/>
</dbReference>
<dbReference type="SUPFAM" id="SSF47384">
    <property type="entry name" value="Homodimeric domain of signal transducing histidine kinase"/>
    <property type="match status" value="1"/>
</dbReference>
<dbReference type="Gene3D" id="1.10.287.130">
    <property type="match status" value="1"/>
</dbReference>
<keyword evidence="6" id="KW-0902">Two-component regulatory system</keyword>
<keyword evidence="11" id="KW-0067">ATP-binding</keyword>
<evidence type="ECO:0000256" key="1">
    <source>
        <dbReference type="ARBA" id="ARBA00000085"/>
    </source>
</evidence>
<dbReference type="Pfam" id="PF02518">
    <property type="entry name" value="HATPase_c"/>
    <property type="match status" value="1"/>
</dbReference>
<evidence type="ECO:0000256" key="2">
    <source>
        <dbReference type="ARBA" id="ARBA00012438"/>
    </source>
</evidence>
<comment type="catalytic activity">
    <reaction evidence="1">
        <text>ATP + protein L-histidine = ADP + protein N-phospho-L-histidine.</text>
        <dbReference type="EC" id="2.7.13.3"/>
    </reaction>
</comment>
<evidence type="ECO:0000256" key="6">
    <source>
        <dbReference type="ARBA" id="ARBA00023012"/>
    </source>
</evidence>
<dbReference type="InterPro" id="IPR050736">
    <property type="entry name" value="Sensor_HK_Regulatory"/>
</dbReference>
<reference evidence="12" key="1">
    <citation type="journal article" date="2019" name="Int. J. Syst. Evol. Microbiol.">
        <title>The Global Catalogue of Microorganisms (GCM) 10K type strain sequencing project: providing services to taxonomists for standard genome sequencing and annotation.</title>
        <authorList>
            <consortium name="The Broad Institute Genomics Platform"/>
            <consortium name="The Broad Institute Genome Sequencing Center for Infectious Disease"/>
            <person name="Wu L."/>
            <person name="Ma J."/>
        </authorList>
    </citation>
    <scope>NUCLEOTIDE SEQUENCE [LARGE SCALE GENOMIC DNA]</scope>
    <source>
        <strain evidence="12">JCM 16545</strain>
    </source>
</reference>
<evidence type="ECO:0000256" key="3">
    <source>
        <dbReference type="ARBA" id="ARBA00022553"/>
    </source>
</evidence>
<dbReference type="Gene3D" id="3.40.50.2300">
    <property type="match status" value="1"/>
</dbReference>
<dbReference type="PRINTS" id="PR00344">
    <property type="entry name" value="BCTRLSENSOR"/>
</dbReference>
<dbReference type="SMART" id="SM00448">
    <property type="entry name" value="REC"/>
    <property type="match status" value="1"/>
</dbReference>
<dbReference type="RefSeq" id="WP_229957769.1">
    <property type="nucleotide sequence ID" value="NZ_JAJJWI010000001.1"/>
</dbReference>
<dbReference type="PROSITE" id="PS50110">
    <property type="entry name" value="RESPONSE_REGULATORY"/>
    <property type="match status" value="1"/>
</dbReference>
<dbReference type="CDD" id="cd00082">
    <property type="entry name" value="HisKA"/>
    <property type="match status" value="1"/>
</dbReference>
<dbReference type="CDD" id="cd00156">
    <property type="entry name" value="REC"/>
    <property type="match status" value="1"/>
</dbReference>
<accession>A0ABW4X3Z5</accession>
<feature type="modified residue" description="4-aspartylphosphate" evidence="7">
    <location>
        <position position="58"/>
    </location>
</feature>
<protein>
    <recommendedName>
        <fullName evidence="2">histidine kinase</fullName>
        <ecNumber evidence="2">2.7.13.3</ecNumber>
    </recommendedName>
</protein>
<evidence type="ECO:0000259" key="9">
    <source>
        <dbReference type="PROSITE" id="PS50109"/>
    </source>
</evidence>
<feature type="domain" description="Histidine kinase" evidence="9">
    <location>
        <begin position="192"/>
        <end position="407"/>
    </location>
</feature>
<proteinExistence type="predicted"/>
<name>A0ABW4X3Z5_9BACT</name>
<dbReference type="SMART" id="SM00388">
    <property type="entry name" value="HisKA"/>
    <property type="match status" value="1"/>
</dbReference>
<dbReference type="Proteomes" id="UP001597369">
    <property type="component" value="Unassembled WGS sequence"/>
</dbReference>
<feature type="domain" description="Response regulatory" evidence="10">
    <location>
        <begin position="6"/>
        <end position="123"/>
    </location>
</feature>
<dbReference type="GO" id="GO:0005524">
    <property type="term" value="F:ATP binding"/>
    <property type="evidence" value="ECO:0007669"/>
    <property type="project" value="UniProtKB-KW"/>
</dbReference>
<evidence type="ECO:0000256" key="4">
    <source>
        <dbReference type="ARBA" id="ARBA00022679"/>
    </source>
</evidence>
<dbReference type="Gene3D" id="3.30.565.10">
    <property type="entry name" value="Histidine kinase-like ATPase, C-terminal domain"/>
    <property type="match status" value="1"/>
</dbReference>
<dbReference type="SMART" id="SM00387">
    <property type="entry name" value="HATPase_c"/>
    <property type="match status" value="1"/>
</dbReference>
<feature type="coiled-coil region" evidence="8">
    <location>
        <begin position="130"/>
        <end position="188"/>
    </location>
</feature>
<dbReference type="PANTHER" id="PTHR43711:SF26">
    <property type="entry name" value="SENSOR HISTIDINE KINASE RCSC"/>
    <property type="match status" value="1"/>
</dbReference>
<dbReference type="InterPro" id="IPR036890">
    <property type="entry name" value="HATPase_C_sf"/>
</dbReference>
<organism evidence="11 12">
    <name type="scientific">Pontibacter silvestris</name>
    <dbReference type="NCBI Taxonomy" id="2305183"/>
    <lineage>
        <taxon>Bacteria</taxon>
        <taxon>Pseudomonadati</taxon>
        <taxon>Bacteroidota</taxon>
        <taxon>Cytophagia</taxon>
        <taxon>Cytophagales</taxon>
        <taxon>Hymenobacteraceae</taxon>
        <taxon>Pontibacter</taxon>
    </lineage>
</organism>
<dbReference type="Pfam" id="PF00072">
    <property type="entry name" value="Response_reg"/>
    <property type="match status" value="1"/>
</dbReference>
<evidence type="ECO:0000256" key="5">
    <source>
        <dbReference type="ARBA" id="ARBA00022777"/>
    </source>
</evidence>